<reference evidence="3 4" key="1">
    <citation type="journal article" date="2010" name="Nat. Biotechnol.">
        <title>Genome sequence of the model mushroom Schizophyllum commune.</title>
        <authorList>
            <person name="Ohm R.A."/>
            <person name="de Jong J.F."/>
            <person name="Lugones L.G."/>
            <person name="Aerts A."/>
            <person name="Kothe E."/>
            <person name="Stajich J.E."/>
            <person name="de Vries R.P."/>
            <person name="Record E."/>
            <person name="Levasseur A."/>
            <person name="Baker S.E."/>
            <person name="Bartholomew K.A."/>
            <person name="Coutinho P.M."/>
            <person name="Erdmann S."/>
            <person name="Fowler T.J."/>
            <person name="Gathman A.C."/>
            <person name="Lombard V."/>
            <person name="Henrissat B."/>
            <person name="Knabe N."/>
            <person name="Kuees U."/>
            <person name="Lilly W.W."/>
            <person name="Lindquist E."/>
            <person name="Lucas S."/>
            <person name="Magnuson J.K."/>
            <person name="Piumi F."/>
            <person name="Raudaskoski M."/>
            <person name="Salamov A."/>
            <person name="Schmutz J."/>
            <person name="Schwarze F.W.M.R."/>
            <person name="vanKuyk P.A."/>
            <person name="Horton J.S."/>
            <person name="Grigoriev I.V."/>
            <person name="Woesten H.A.B."/>
        </authorList>
    </citation>
    <scope>NUCLEOTIDE SEQUENCE [LARGE SCALE GENOMIC DNA]</scope>
    <source>
        <strain evidence="4">H4-8 / FGSC 9210</strain>
    </source>
</reference>
<keyword evidence="4" id="KW-1185">Reference proteome</keyword>
<feature type="transmembrane region" description="Helical" evidence="2">
    <location>
        <begin position="218"/>
        <end position="239"/>
    </location>
</feature>
<feature type="transmembrane region" description="Helical" evidence="2">
    <location>
        <begin position="101"/>
        <end position="125"/>
    </location>
</feature>
<accession>D8QA03</accession>
<feature type="transmembrane region" description="Helical" evidence="2">
    <location>
        <begin position="137"/>
        <end position="158"/>
    </location>
</feature>
<feature type="region of interest" description="Disordered" evidence="1">
    <location>
        <begin position="319"/>
        <end position="340"/>
    </location>
</feature>
<gene>
    <name evidence="3" type="ORF">SCHCODRAFT_110759</name>
</gene>
<evidence type="ECO:0000313" key="4">
    <source>
        <dbReference type="Proteomes" id="UP000007431"/>
    </source>
</evidence>
<dbReference type="Proteomes" id="UP000007431">
    <property type="component" value="Unassembled WGS sequence"/>
</dbReference>
<dbReference type="OMA" id="YACFIPV"/>
<evidence type="ECO:0000256" key="1">
    <source>
        <dbReference type="SAM" id="MobiDB-lite"/>
    </source>
</evidence>
<feature type="transmembrane region" description="Helical" evidence="2">
    <location>
        <begin position="32"/>
        <end position="50"/>
    </location>
</feature>
<evidence type="ECO:0000256" key="2">
    <source>
        <dbReference type="SAM" id="Phobius"/>
    </source>
</evidence>
<feature type="compositionally biased region" description="Acidic residues" evidence="1">
    <location>
        <begin position="319"/>
        <end position="328"/>
    </location>
</feature>
<name>D8QA03_SCHCM</name>
<feature type="non-terminal residue" evidence="3">
    <location>
        <position position="357"/>
    </location>
</feature>
<feature type="transmembrane region" description="Helical" evidence="2">
    <location>
        <begin position="178"/>
        <end position="197"/>
    </location>
</feature>
<dbReference type="AlphaFoldDB" id="D8QA03"/>
<dbReference type="HOGENOM" id="CLU_044614_9_0_1"/>
<proteinExistence type="predicted"/>
<dbReference type="InParanoid" id="D8QA03"/>
<evidence type="ECO:0000313" key="3">
    <source>
        <dbReference type="EMBL" id="EFI95751.1"/>
    </source>
</evidence>
<sequence>MSDISEPSTHNPLIASDVEWLQLAARELGLELLFYGVQAVLCVAAVRVLIRRHSRLLPAALIALFASSTLAVAANFLFYLVQFSLVLSVKAQSPKALLVRLDIMTVVADRFNYVLSDVIVVWRAWILWSESRIAKSILSLCVLGTLVCTIIELVWFYAKPAPIGAEFQVLIPSIVRSVLLLVTNLAATIAIGLKFWIYRRDIKGALGLMGRKTQVESVLLLLLESGFVYCCLWTFYLAISSTAERASSPLTEIIGSSFHGISGVYPAFIVLVAMHTPDGSSQSLLSTQISQAMRFTAQGAGQAREKDVDGSSIVHCAEDEEDLDEGVEDELRGSDDQGSLYFNSDPDYRHASCVYHS</sequence>
<feature type="transmembrane region" description="Helical" evidence="2">
    <location>
        <begin position="57"/>
        <end position="81"/>
    </location>
</feature>
<keyword evidence="2" id="KW-0812">Transmembrane</keyword>
<keyword evidence="2" id="KW-1133">Transmembrane helix</keyword>
<protein>
    <submittedName>
        <fullName evidence="3">Uncharacterized protein</fullName>
    </submittedName>
</protein>
<dbReference type="VEuPathDB" id="FungiDB:SCHCODRAFT_02507424"/>
<dbReference type="EMBL" id="GL377308">
    <property type="protein sequence ID" value="EFI95751.1"/>
    <property type="molecule type" value="Genomic_DNA"/>
</dbReference>
<organism evidence="4">
    <name type="scientific">Schizophyllum commune (strain H4-8 / FGSC 9210)</name>
    <name type="common">Split gill fungus</name>
    <dbReference type="NCBI Taxonomy" id="578458"/>
    <lineage>
        <taxon>Eukaryota</taxon>
        <taxon>Fungi</taxon>
        <taxon>Dikarya</taxon>
        <taxon>Basidiomycota</taxon>
        <taxon>Agaricomycotina</taxon>
        <taxon>Agaricomycetes</taxon>
        <taxon>Agaricomycetidae</taxon>
        <taxon>Agaricales</taxon>
        <taxon>Schizophyllaceae</taxon>
        <taxon>Schizophyllum</taxon>
    </lineage>
</organism>
<keyword evidence="2" id="KW-0472">Membrane</keyword>